<gene>
    <name evidence="1" type="ORF">H5V44_16375</name>
</gene>
<reference evidence="1 2" key="1">
    <citation type="submission" date="2020-08" db="EMBL/GenBank/DDBJ databases">
        <authorList>
            <person name="Seo M.-J."/>
        </authorList>
    </citation>
    <scope>NUCLEOTIDE SEQUENCE [LARGE SCALE GENOMIC DNA]</scope>
    <source>
        <strain evidence="1 2">MBLA0160</strain>
    </source>
</reference>
<accession>A0A7J9SNM1</accession>
<dbReference type="Proteomes" id="UP000546257">
    <property type="component" value="Unassembled WGS sequence"/>
</dbReference>
<evidence type="ECO:0000313" key="2">
    <source>
        <dbReference type="Proteomes" id="UP000546257"/>
    </source>
</evidence>
<sequence>MTERHFDSENEFREFIADVADEYRADADEWGTYEAATALYDEYDLCPWSITTYLESNVPYDELSGPDPRDMLTHEACLCIEQLLTKIYKQ</sequence>
<organism evidence="1 2">
    <name type="scientific">Halobellus ruber</name>
    <dbReference type="NCBI Taxonomy" id="2761102"/>
    <lineage>
        <taxon>Archaea</taxon>
        <taxon>Methanobacteriati</taxon>
        <taxon>Methanobacteriota</taxon>
        <taxon>Stenosarchaea group</taxon>
        <taxon>Halobacteria</taxon>
        <taxon>Halobacteriales</taxon>
        <taxon>Haloferacaceae</taxon>
        <taxon>Halobellus</taxon>
    </lineage>
</organism>
<dbReference type="RefSeq" id="WP_185194206.1">
    <property type="nucleotide sequence ID" value="NZ_JACKXD010000007.1"/>
</dbReference>
<evidence type="ECO:0000313" key="1">
    <source>
        <dbReference type="EMBL" id="MBB6647839.1"/>
    </source>
</evidence>
<protein>
    <submittedName>
        <fullName evidence="1">Uncharacterized protein</fullName>
    </submittedName>
</protein>
<name>A0A7J9SNM1_9EURY</name>
<proteinExistence type="predicted"/>
<dbReference type="EMBL" id="JACKXD010000007">
    <property type="protein sequence ID" value="MBB6647839.1"/>
    <property type="molecule type" value="Genomic_DNA"/>
</dbReference>
<comment type="caution">
    <text evidence="1">The sequence shown here is derived from an EMBL/GenBank/DDBJ whole genome shotgun (WGS) entry which is preliminary data.</text>
</comment>
<keyword evidence="2" id="KW-1185">Reference proteome</keyword>
<dbReference type="AlphaFoldDB" id="A0A7J9SNM1"/>